<protein>
    <recommendedName>
        <fullName evidence="3">ribonuclease H</fullName>
        <ecNumber evidence="3">3.1.26.4</ecNumber>
    </recommendedName>
</protein>
<feature type="domain" description="RNase H type-1" evidence="8">
    <location>
        <begin position="1"/>
        <end position="155"/>
    </location>
</feature>
<proteinExistence type="inferred from homology"/>
<evidence type="ECO:0000256" key="7">
    <source>
        <dbReference type="ARBA" id="ARBA00022801"/>
    </source>
</evidence>
<dbReference type="PROSITE" id="PS50879">
    <property type="entry name" value="RNASE_H_1"/>
    <property type="match status" value="1"/>
</dbReference>
<dbReference type="Gene3D" id="3.30.420.10">
    <property type="entry name" value="Ribonuclease H-like superfamily/Ribonuclease H"/>
    <property type="match status" value="1"/>
</dbReference>
<dbReference type="GO" id="GO:0004523">
    <property type="term" value="F:RNA-DNA hybrid ribonuclease activity"/>
    <property type="evidence" value="ECO:0007669"/>
    <property type="project" value="UniProtKB-EC"/>
</dbReference>
<reference evidence="9" key="1">
    <citation type="journal article" date="2020" name="Nature">
        <title>Giant virus diversity and host interactions through global metagenomics.</title>
        <authorList>
            <person name="Schulz F."/>
            <person name="Roux S."/>
            <person name="Paez-Espino D."/>
            <person name="Jungbluth S."/>
            <person name="Walsh D.A."/>
            <person name="Denef V.J."/>
            <person name="McMahon K.D."/>
            <person name="Konstantinidis K.T."/>
            <person name="Eloe-Fadrosh E.A."/>
            <person name="Kyrpides N.C."/>
            <person name="Woyke T."/>
        </authorList>
    </citation>
    <scope>NUCLEOTIDE SEQUENCE</scope>
    <source>
        <strain evidence="9">GVMAG-M-3300023179-99</strain>
    </source>
</reference>
<dbReference type="AlphaFoldDB" id="A0A6C0HGF4"/>
<keyword evidence="7" id="KW-0378">Hydrolase</keyword>
<evidence type="ECO:0000313" key="9">
    <source>
        <dbReference type="EMBL" id="QHT79216.1"/>
    </source>
</evidence>
<evidence type="ECO:0000256" key="3">
    <source>
        <dbReference type="ARBA" id="ARBA00012180"/>
    </source>
</evidence>
<keyword evidence="5" id="KW-0479">Metal-binding</keyword>
<dbReference type="InterPro" id="IPR036397">
    <property type="entry name" value="RNaseH_sf"/>
</dbReference>
<name>A0A6C0HGF4_9ZZZZ</name>
<accession>A0A6C0HGF4</accession>
<keyword evidence="4" id="KW-0540">Nuclease</keyword>
<dbReference type="InterPro" id="IPR012337">
    <property type="entry name" value="RNaseH-like_sf"/>
</dbReference>
<dbReference type="GO" id="GO:0046872">
    <property type="term" value="F:metal ion binding"/>
    <property type="evidence" value="ECO:0007669"/>
    <property type="project" value="UniProtKB-KW"/>
</dbReference>
<dbReference type="EMBL" id="MN739946">
    <property type="protein sequence ID" value="QHT79216.1"/>
    <property type="molecule type" value="Genomic_DNA"/>
</dbReference>
<comment type="similarity">
    <text evidence="2">Belongs to the RNase H family.</text>
</comment>
<sequence>MIRLFTDGACKSNGKRGAQGSYAYYFPENPEWSGAFRIPETEAQTNNRGELLAIHAGVHKALEMTDASQTELHIFTDSTYSRDCLTKWIPGWLKTQWKTAAGKDVTHRDLIEETAMLLTKFKRHQISYVRAHTGGQDDLSKNNDIVDKMAVHVLIPEEVKVISTTDSLFPGMDFKMMGPPIDQDVITKWCLENLDKLDPKHLETALFMAFQKTVHKMGYHVESQLINKKKVARLTSKTNIVEGTTIIKKE</sequence>
<evidence type="ECO:0000256" key="2">
    <source>
        <dbReference type="ARBA" id="ARBA00005300"/>
    </source>
</evidence>
<comment type="catalytic activity">
    <reaction evidence="1">
        <text>Endonucleolytic cleavage to 5'-phosphomonoester.</text>
        <dbReference type="EC" id="3.1.26.4"/>
    </reaction>
</comment>
<dbReference type="SUPFAM" id="SSF53098">
    <property type="entry name" value="Ribonuclease H-like"/>
    <property type="match status" value="1"/>
</dbReference>
<evidence type="ECO:0000256" key="4">
    <source>
        <dbReference type="ARBA" id="ARBA00022722"/>
    </source>
</evidence>
<dbReference type="InterPro" id="IPR050092">
    <property type="entry name" value="RNase_H"/>
</dbReference>
<evidence type="ECO:0000256" key="6">
    <source>
        <dbReference type="ARBA" id="ARBA00022759"/>
    </source>
</evidence>
<evidence type="ECO:0000256" key="5">
    <source>
        <dbReference type="ARBA" id="ARBA00022723"/>
    </source>
</evidence>
<dbReference type="GO" id="GO:0043137">
    <property type="term" value="P:DNA replication, removal of RNA primer"/>
    <property type="evidence" value="ECO:0007669"/>
    <property type="project" value="TreeGrafter"/>
</dbReference>
<dbReference type="PANTHER" id="PTHR10642">
    <property type="entry name" value="RIBONUCLEASE H1"/>
    <property type="match status" value="1"/>
</dbReference>
<dbReference type="PANTHER" id="PTHR10642:SF26">
    <property type="entry name" value="RIBONUCLEASE H1"/>
    <property type="match status" value="1"/>
</dbReference>
<dbReference type="CDD" id="cd09280">
    <property type="entry name" value="RNase_HI_eukaryote_like"/>
    <property type="match status" value="1"/>
</dbReference>
<evidence type="ECO:0000256" key="1">
    <source>
        <dbReference type="ARBA" id="ARBA00000077"/>
    </source>
</evidence>
<dbReference type="GO" id="GO:0003676">
    <property type="term" value="F:nucleic acid binding"/>
    <property type="evidence" value="ECO:0007669"/>
    <property type="project" value="InterPro"/>
</dbReference>
<keyword evidence="6" id="KW-0255">Endonuclease</keyword>
<evidence type="ECO:0000259" key="8">
    <source>
        <dbReference type="PROSITE" id="PS50879"/>
    </source>
</evidence>
<organism evidence="9">
    <name type="scientific">viral metagenome</name>
    <dbReference type="NCBI Taxonomy" id="1070528"/>
    <lineage>
        <taxon>unclassified sequences</taxon>
        <taxon>metagenomes</taxon>
        <taxon>organismal metagenomes</taxon>
    </lineage>
</organism>
<dbReference type="InterPro" id="IPR002156">
    <property type="entry name" value="RNaseH_domain"/>
</dbReference>
<dbReference type="Pfam" id="PF00075">
    <property type="entry name" value="RNase_H"/>
    <property type="match status" value="1"/>
</dbReference>
<dbReference type="EC" id="3.1.26.4" evidence="3"/>